<evidence type="ECO:0000313" key="3">
    <source>
        <dbReference type="EMBL" id="WLF44473.1"/>
    </source>
</evidence>
<evidence type="ECO:0000313" key="4">
    <source>
        <dbReference type="Proteomes" id="UP001066327"/>
    </source>
</evidence>
<dbReference type="Proteomes" id="UP001231166">
    <property type="component" value="Chromosome"/>
</dbReference>
<dbReference type="EMBL" id="CP130953">
    <property type="protein sequence ID" value="WLF44473.1"/>
    <property type="molecule type" value="Genomic_DNA"/>
</dbReference>
<proteinExistence type="predicted"/>
<reference evidence="3" key="2">
    <citation type="submission" date="2023-07" db="EMBL/GenBank/DDBJ databases">
        <title>Genomic analysis of Rhodococcus opacus VOC-14 with glycol ethers degradation activity.</title>
        <authorList>
            <person name="Narkevich D.A."/>
            <person name="Hlushen A.M."/>
            <person name="Akhremchuk A.E."/>
            <person name="Sikolenko M.A."/>
            <person name="Valentovich L.N."/>
        </authorList>
    </citation>
    <scope>NUCLEOTIDE SEQUENCE</scope>
    <source>
        <strain evidence="3">VOC-14</strain>
    </source>
</reference>
<dbReference type="EMBL" id="JAPWIS010000021">
    <property type="protein sequence ID" value="MCZ4588353.1"/>
    <property type="molecule type" value="Genomic_DNA"/>
</dbReference>
<name>A0AAX3Y5H8_RHOOP</name>
<organism evidence="3 5">
    <name type="scientific">Rhodococcus opacus</name>
    <name type="common">Nocardia opaca</name>
    <dbReference type="NCBI Taxonomy" id="37919"/>
    <lineage>
        <taxon>Bacteria</taxon>
        <taxon>Bacillati</taxon>
        <taxon>Actinomycetota</taxon>
        <taxon>Actinomycetes</taxon>
        <taxon>Mycobacteriales</taxon>
        <taxon>Nocardiaceae</taxon>
        <taxon>Rhodococcus</taxon>
    </lineage>
</organism>
<feature type="region of interest" description="Disordered" evidence="1">
    <location>
        <begin position="55"/>
        <end position="75"/>
    </location>
</feature>
<evidence type="ECO:0000313" key="2">
    <source>
        <dbReference type="EMBL" id="MCZ4588353.1"/>
    </source>
</evidence>
<accession>A0AAX3Y5H8</accession>
<sequence>MSGSPRRVGRGGVNGDPVVVWDRSAGDRSVCSADGDLLRFVVTLASRDRLRLKAPAVADDAGDKGGTDEGDADESGDVLVDVVADGRTNQDGTVGVSTSISSGAIGVRSLSAERADH</sequence>
<dbReference type="Proteomes" id="UP001066327">
    <property type="component" value="Unassembled WGS sequence"/>
</dbReference>
<evidence type="ECO:0000313" key="5">
    <source>
        <dbReference type="Proteomes" id="UP001231166"/>
    </source>
</evidence>
<evidence type="ECO:0000256" key="1">
    <source>
        <dbReference type="SAM" id="MobiDB-lite"/>
    </source>
</evidence>
<gene>
    <name evidence="2" type="ORF">O4328_32615</name>
    <name evidence="3" type="ORF">Q5707_21175</name>
</gene>
<keyword evidence="4" id="KW-1185">Reference proteome</keyword>
<reference evidence="2" key="1">
    <citation type="submission" date="2022-12" db="EMBL/GenBank/DDBJ databases">
        <authorList>
            <person name="Krivoruchko A.V."/>
            <person name="Elkin A."/>
        </authorList>
    </citation>
    <scope>NUCLEOTIDE SEQUENCE</scope>
    <source>
        <strain evidence="2">IEGM 249</strain>
    </source>
</reference>
<protein>
    <submittedName>
        <fullName evidence="3">Uncharacterized protein</fullName>
    </submittedName>
</protein>
<dbReference type="AlphaFoldDB" id="A0AAX3Y5H8"/>